<evidence type="ECO:0000259" key="3">
    <source>
        <dbReference type="Pfam" id="PF02709"/>
    </source>
</evidence>
<dbReference type="Proteomes" id="UP001165302">
    <property type="component" value="Unassembled WGS sequence"/>
</dbReference>
<dbReference type="PANTHER" id="PTHR43685">
    <property type="entry name" value="GLYCOSYLTRANSFERASE"/>
    <property type="match status" value="1"/>
</dbReference>
<feature type="domain" description="Galactosyltransferase C-terminal" evidence="3">
    <location>
        <begin position="174"/>
        <end position="238"/>
    </location>
</feature>
<proteinExistence type="predicted"/>
<dbReference type="RefSeq" id="WP_225554874.1">
    <property type="nucleotide sequence ID" value="NZ_JADEYP010000036.1"/>
</dbReference>
<dbReference type="Pfam" id="PF00535">
    <property type="entry name" value="Glycos_transf_2"/>
    <property type="match status" value="1"/>
</dbReference>
<comment type="caution">
    <text evidence="4">The sequence shown here is derived from an EMBL/GenBank/DDBJ whole genome shotgun (WGS) entry which is preliminary data.</text>
</comment>
<dbReference type="PANTHER" id="PTHR43685:SF3">
    <property type="entry name" value="SLR2126 PROTEIN"/>
    <property type="match status" value="1"/>
</dbReference>
<dbReference type="InterPro" id="IPR001173">
    <property type="entry name" value="Glyco_trans_2-like"/>
</dbReference>
<name>A0ABS7Z8J4_9SPHI</name>
<evidence type="ECO:0000313" key="5">
    <source>
        <dbReference type="Proteomes" id="UP001165302"/>
    </source>
</evidence>
<dbReference type="EMBL" id="JADEYP010000036">
    <property type="protein sequence ID" value="MCA5006516.1"/>
    <property type="molecule type" value="Genomic_DNA"/>
</dbReference>
<dbReference type="SUPFAM" id="SSF53448">
    <property type="entry name" value="Nucleotide-diphospho-sugar transferases"/>
    <property type="match status" value="1"/>
</dbReference>
<organism evidence="4 5">
    <name type="scientific">Sphingobacterium bovistauri</name>
    <dbReference type="NCBI Taxonomy" id="2781959"/>
    <lineage>
        <taxon>Bacteria</taxon>
        <taxon>Pseudomonadati</taxon>
        <taxon>Bacteroidota</taxon>
        <taxon>Sphingobacteriia</taxon>
        <taxon>Sphingobacteriales</taxon>
        <taxon>Sphingobacteriaceae</taxon>
        <taxon>Sphingobacterium</taxon>
    </lineage>
</organism>
<keyword evidence="5" id="KW-1185">Reference proteome</keyword>
<reference evidence="4" key="1">
    <citation type="submission" date="2020-10" db="EMBL/GenBank/DDBJ databases">
        <authorList>
            <person name="Lu T."/>
            <person name="Wang Q."/>
            <person name="Han X."/>
        </authorList>
    </citation>
    <scope>NUCLEOTIDE SEQUENCE</scope>
    <source>
        <strain evidence="4">WQ 366</strain>
    </source>
</reference>
<gene>
    <name evidence="4" type="ORF">IPZ78_15310</name>
</gene>
<evidence type="ECO:0000256" key="1">
    <source>
        <dbReference type="ARBA" id="ARBA00022679"/>
    </source>
</evidence>
<dbReference type="InterPro" id="IPR029044">
    <property type="entry name" value="Nucleotide-diphossugar_trans"/>
</dbReference>
<dbReference type="Pfam" id="PF02709">
    <property type="entry name" value="Glyco_transf_7C"/>
    <property type="match status" value="1"/>
</dbReference>
<feature type="domain" description="Glycosyltransferase 2-like" evidence="2">
    <location>
        <begin position="5"/>
        <end position="120"/>
    </location>
</feature>
<dbReference type="Gene3D" id="3.90.550.10">
    <property type="entry name" value="Spore Coat Polysaccharide Biosynthesis Protein SpsA, Chain A"/>
    <property type="match status" value="1"/>
</dbReference>
<evidence type="ECO:0000313" key="4">
    <source>
        <dbReference type="EMBL" id="MCA5006516.1"/>
    </source>
</evidence>
<dbReference type="InterPro" id="IPR027791">
    <property type="entry name" value="Galactosyl_T_C"/>
</dbReference>
<keyword evidence="1" id="KW-0808">Transferase</keyword>
<accession>A0ABS7Z8J4</accession>
<evidence type="ECO:0000259" key="2">
    <source>
        <dbReference type="Pfam" id="PF00535"/>
    </source>
</evidence>
<protein>
    <submittedName>
        <fullName evidence="4">Glycosyltransferase</fullName>
    </submittedName>
</protein>
<sequence>MVKTSLIISVYKNTEFLNAVLDSLNHQTIMPNEIIISEDGNDENMYNFINNYPFLAPHVHLTQDDIGWRKNQALNNAIRSSKYEYLIFIDGDCVLHPKFIENHIKMASPKDILAGKRVKLGVQYSDILINSTVKSFSNDYLKNYKSIKNEGGAFCEEGIIFPLNFTTKAIIKALGISSIKGCNFSCFKSSLLSINGFDEDYTKPAIGEDIDLVWRFKGLGYNITSIKHFAIQYHLYHKESWTDQSENEKLMQNKMNAKTFRCINGLQK</sequence>
<dbReference type="InterPro" id="IPR050834">
    <property type="entry name" value="Glycosyltransf_2"/>
</dbReference>